<organism evidence="2 3">
    <name type="scientific">Rhodococcus phage RGL3</name>
    <dbReference type="NCBI Taxonomy" id="2922221"/>
    <lineage>
        <taxon>Viruses</taxon>
        <taxon>Duplodnaviria</taxon>
        <taxon>Heunggongvirae</taxon>
        <taxon>Uroviricota</taxon>
        <taxon>Caudoviricetes</taxon>
        <taxon>Rerduovirus</taxon>
        <taxon>Rerduovirus RGL3</taxon>
    </lineage>
</organism>
<dbReference type="GeneID" id="11541189"/>
<name>G9FHM4_9CAUD</name>
<reference evidence="2 3" key="1">
    <citation type="journal article" date="2013" name="Arch. Virol.">
        <title>Characterization and whole genome sequences of the Rhodococcus bacteriophages RGL3 and RER2.</title>
        <authorList>
            <person name="Petrovski S."/>
            <person name="Seviour R.J."/>
            <person name="Tillett D."/>
        </authorList>
    </citation>
    <scope>NUCLEOTIDE SEQUENCE [LARGE SCALE GENOMIC DNA]</scope>
</reference>
<accession>G9FHM4</accession>
<dbReference type="Gene3D" id="1.10.10.60">
    <property type="entry name" value="Homeodomain-like"/>
    <property type="match status" value="1"/>
</dbReference>
<dbReference type="RefSeq" id="YP_005086990.1">
    <property type="nucleotide sequence ID" value="NC_016650.1"/>
</dbReference>
<dbReference type="KEGG" id="vg:11541189"/>
<proteinExistence type="predicted"/>
<sequence length="81" mass="9321">MATNEQRIADLEEDVELLEQKVADLEDEIARLRNNRPKLSAQDVRDIRSAYKRKEATTAELADMFGVNRATIYRTVVGVYH</sequence>
<keyword evidence="1" id="KW-0175">Coiled coil</keyword>
<dbReference type="OrthoDB" id="21632at10239"/>
<dbReference type="Gene3D" id="1.20.5.490">
    <property type="entry name" value="Single helix bin"/>
    <property type="match status" value="1"/>
</dbReference>
<evidence type="ECO:0000313" key="3">
    <source>
        <dbReference type="Proteomes" id="UP000005433"/>
    </source>
</evidence>
<keyword evidence="3" id="KW-1185">Reference proteome</keyword>
<evidence type="ECO:0008006" key="4">
    <source>
        <dbReference type="Google" id="ProtNLM"/>
    </source>
</evidence>
<evidence type="ECO:0000256" key="1">
    <source>
        <dbReference type="SAM" id="Coils"/>
    </source>
</evidence>
<evidence type="ECO:0000313" key="2">
    <source>
        <dbReference type="EMBL" id="AEV52112.1"/>
    </source>
</evidence>
<dbReference type="EMBL" id="JN116826">
    <property type="protein sequence ID" value="AEV52112.1"/>
    <property type="molecule type" value="Genomic_DNA"/>
</dbReference>
<feature type="coiled-coil region" evidence="1">
    <location>
        <begin position="1"/>
        <end position="42"/>
    </location>
</feature>
<protein>
    <recommendedName>
        <fullName evidence="4">Helix-turn-helix DNA-binding domain protein</fullName>
    </recommendedName>
</protein>
<dbReference type="Proteomes" id="UP000005433">
    <property type="component" value="Segment"/>
</dbReference>